<keyword evidence="9" id="KW-0560">Oxidoreductase</keyword>
<evidence type="ECO:0000256" key="11">
    <source>
        <dbReference type="ARBA" id="ARBA00031158"/>
    </source>
</evidence>
<evidence type="ECO:0000256" key="14">
    <source>
        <dbReference type="ARBA" id="ARBA00048407"/>
    </source>
</evidence>
<accession>A0A917TE37</accession>
<dbReference type="EC" id="1.14.13.59" evidence="4"/>
<evidence type="ECO:0000256" key="4">
    <source>
        <dbReference type="ARBA" id="ARBA00013076"/>
    </source>
</evidence>
<protein>
    <recommendedName>
        <fullName evidence="5">L-lysine N6-monooxygenase MbtG</fullName>
        <ecNumber evidence="4">1.14.13.59</ecNumber>
    </recommendedName>
    <alternativeName>
        <fullName evidence="13">Lysine 6-N-hydroxylase</fullName>
    </alternativeName>
    <alternativeName>
        <fullName evidence="12">Lysine N6-hydroxylase</fullName>
    </alternativeName>
    <alternativeName>
        <fullName evidence="10">Lysine-N-oxygenase</fullName>
    </alternativeName>
    <alternativeName>
        <fullName evidence="11">Mycobactin synthase protein G</fullName>
    </alternativeName>
</protein>
<evidence type="ECO:0000313" key="15">
    <source>
        <dbReference type="EMBL" id="GGM19540.1"/>
    </source>
</evidence>
<evidence type="ECO:0000256" key="6">
    <source>
        <dbReference type="ARBA" id="ARBA00022630"/>
    </source>
</evidence>
<keyword evidence="6" id="KW-0285">Flavoprotein</keyword>
<dbReference type="OrthoDB" id="7527071at2"/>
<dbReference type="InterPro" id="IPR025700">
    <property type="entry name" value="Lys/Orn_oxygenase"/>
</dbReference>
<keyword evidence="7" id="KW-0274">FAD</keyword>
<dbReference type="PANTHER" id="PTHR42802">
    <property type="entry name" value="MONOOXYGENASE"/>
    <property type="match status" value="1"/>
</dbReference>
<dbReference type="RefSeq" id="WP_117152762.1">
    <property type="nucleotide sequence ID" value="NZ_BMLG01000001.1"/>
</dbReference>
<dbReference type="AlphaFoldDB" id="A0A917TE37"/>
<dbReference type="Pfam" id="PF13434">
    <property type="entry name" value="Lys_Orn_oxgnase"/>
    <property type="match status" value="1"/>
</dbReference>
<dbReference type="InterPro" id="IPR036188">
    <property type="entry name" value="FAD/NAD-bd_sf"/>
</dbReference>
<proteinExistence type="inferred from homology"/>
<evidence type="ECO:0000256" key="9">
    <source>
        <dbReference type="ARBA" id="ARBA00023002"/>
    </source>
</evidence>
<dbReference type="PANTHER" id="PTHR42802:SF1">
    <property type="entry name" value="L-ORNITHINE N(5)-MONOOXYGENASE"/>
    <property type="match status" value="1"/>
</dbReference>
<dbReference type="GO" id="GO:0047091">
    <property type="term" value="F:L-lysine 6-monooxygenase (NADPH) activity"/>
    <property type="evidence" value="ECO:0007669"/>
    <property type="project" value="UniProtKB-EC"/>
</dbReference>
<evidence type="ECO:0000256" key="10">
    <source>
        <dbReference type="ARBA" id="ARBA00029939"/>
    </source>
</evidence>
<comment type="similarity">
    <text evidence="3">Belongs to the lysine N(6)-hydroxylase/L-ornithine N(5)-oxygenase family.</text>
</comment>
<evidence type="ECO:0000256" key="13">
    <source>
        <dbReference type="ARBA" id="ARBA00032738"/>
    </source>
</evidence>
<organism evidence="15 16">
    <name type="scientific">Paraliobacillus quinghaiensis</name>
    <dbReference type="NCBI Taxonomy" id="470815"/>
    <lineage>
        <taxon>Bacteria</taxon>
        <taxon>Bacillati</taxon>
        <taxon>Bacillota</taxon>
        <taxon>Bacilli</taxon>
        <taxon>Bacillales</taxon>
        <taxon>Bacillaceae</taxon>
        <taxon>Paraliobacillus</taxon>
    </lineage>
</organism>
<evidence type="ECO:0000256" key="7">
    <source>
        <dbReference type="ARBA" id="ARBA00022827"/>
    </source>
</evidence>
<reference evidence="15" key="1">
    <citation type="journal article" date="2014" name="Int. J. Syst. Evol. Microbiol.">
        <title>Complete genome sequence of Corynebacterium casei LMG S-19264T (=DSM 44701T), isolated from a smear-ripened cheese.</title>
        <authorList>
            <consortium name="US DOE Joint Genome Institute (JGI-PGF)"/>
            <person name="Walter F."/>
            <person name="Albersmeier A."/>
            <person name="Kalinowski J."/>
            <person name="Ruckert C."/>
        </authorList>
    </citation>
    <scope>NUCLEOTIDE SEQUENCE</scope>
    <source>
        <strain evidence="15">CGMCC 1.6333</strain>
    </source>
</reference>
<evidence type="ECO:0000256" key="5">
    <source>
        <dbReference type="ARBA" id="ARBA00016406"/>
    </source>
</evidence>
<dbReference type="Gene3D" id="3.50.50.60">
    <property type="entry name" value="FAD/NAD(P)-binding domain"/>
    <property type="match status" value="1"/>
</dbReference>
<evidence type="ECO:0000256" key="8">
    <source>
        <dbReference type="ARBA" id="ARBA00022857"/>
    </source>
</evidence>
<comment type="pathway">
    <text evidence="2">Siderophore biosynthesis.</text>
</comment>
<dbReference type="SUPFAM" id="SSF51905">
    <property type="entry name" value="FAD/NAD(P)-binding domain"/>
    <property type="match status" value="1"/>
</dbReference>
<evidence type="ECO:0000313" key="16">
    <source>
        <dbReference type="Proteomes" id="UP000618460"/>
    </source>
</evidence>
<dbReference type="EMBL" id="BMLG01000001">
    <property type="protein sequence ID" value="GGM19540.1"/>
    <property type="molecule type" value="Genomic_DNA"/>
</dbReference>
<comment type="cofactor">
    <cofactor evidence="1">
        <name>FAD</name>
        <dbReference type="ChEBI" id="CHEBI:57692"/>
    </cofactor>
</comment>
<reference evidence="15" key="2">
    <citation type="submission" date="2020-09" db="EMBL/GenBank/DDBJ databases">
        <authorList>
            <person name="Sun Q."/>
            <person name="Zhou Y."/>
        </authorList>
    </citation>
    <scope>NUCLEOTIDE SEQUENCE</scope>
    <source>
        <strain evidence="15">CGMCC 1.6333</strain>
    </source>
</reference>
<evidence type="ECO:0000256" key="3">
    <source>
        <dbReference type="ARBA" id="ARBA00007588"/>
    </source>
</evidence>
<comment type="caution">
    <text evidence="15">The sequence shown here is derived from an EMBL/GenBank/DDBJ whole genome shotgun (WGS) entry which is preliminary data.</text>
</comment>
<dbReference type="Proteomes" id="UP000618460">
    <property type="component" value="Unassembled WGS sequence"/>
</dbReference>
<name>A0A917TE37_9BACI</name>
<evidence type="ECO:0000256" key="12">
    <source>
        <dbReference type="ARBA" id="ARBA00032493"/>
    </source>
</evidence>
<evidence type="ECO:0000256" key="1">
    <source>
        <dbReference type="ARBA" id="ARBA00001974"/>
    </source>
</evidence>
<keyword evidence="8" id="KW-0521">NADP</keyword>
<comment type="catalytic activity">
    <reaction evidence="14">
        <text>L-lysine + NADPH + O2 = N(6)-hydroxy-L-lysine + NADP(+) + H2O</text>
        <dbReference type="Rhea" id="RHEA:23228"/>
        <dbReference type="ChEBI" id="CHEBI:15377"/>
        <dbReference type="ChEBI" id="CHEBI:15379"/>
        <dbReference type="ChEBI" id="CHEBI:32551"/>
        <dbReference type="ChEBI" id="CHEBI:57783"/>
        <dbReference type="ChEBI" id="CHEBI:57820"/>
        <dbReference type="ChEBI" id="CHEBI:58349"/>
        <dbReference type="EC" id="1.14.13.59"/>
    </reaction>
</comment>
<gene>
    <name evidence="15" type="ORF">GCM10011351_01690</name>
</gene>
<evidence type="ECO:0000256" key="2">
    <source>
        <dbReference type="ARBA" id="ARBA00004924"/>
    </source>
</evidence>
<sequence>MKQKNIYDLIGIGIGPYNLGLAALIDEQDILDAIFFEQNATFQWHPGMLIERTDLQVPFLADLVTLANPKSHYSFLNYLHTQNRLYPFYFFHRFEIPRKEYDAYARWVIEQLSSCHLKSEVVDVIDHQDHFEVKVKHWDKDEVKSYLAKHVVMGTGSKPATPSGTNGLPLEDIHHTSQYLFHKERTQKAKSITIIGSGQSAAEVFYDLLKEQDYYDYHLTWLTRSTGLLQLDASKIGQEVFSPDYVDYFHDLPFDQRIEALDKLGQLRKGIDAITLHKIYEWLYHKSVDGNKLEITIQPLTELNNIERKDTDYQLVCNQWQEGSTFTFTSEKVILATGYKPNIPDWFLERFSKRIAWEDEKRYQVTRDYRLVFHEEVDRSNHFFTLTNLEHSHGSGATNLALAVDRNVHIINKIAGQEIYRAKQDTLFTQFTKK</sequence>
<keyword evidence="16" id="KW-1185">Reference proteome</keyword>